<dbReference type="EMBL" id="QRTF01000037">
    <property type="protein sequence ID" value="RGQ46172.1"/>
    <property type="molecule type" value="Genomic_DNA"/>
</dbReference>
<evidence type="ECO:0000256" key="11">
    <source>
        <dbReference type="PIRSR" id="PIRSR001174-1"/>
    </source>
</evidence>
<keyword evidence="2 9" id="KW-0963">Cytoplasm</keyword>
<dbReference type="Gene3D" id="3.30.230.10">
    <property type="match status" value="1"/>
</dbReference>
<dbReference type="Gene3D" id="1.10.8.60">
    <property type="match status" value="1"/>
</dbReference>
<reference evidence="19 20" key="1">
    <citation type="submission" date="2018-08" db="EMBL/GenBank/DDBJ databases">
        <title>A genome reference for cultivated species of the human gut microbiota.</title>
        <authorList>
            <person name="Zou Y."/>
            <person name="Xue W."/>
            <person name="Luo G."/>
        </authorList>
    </citation>
    <scope>NUCLEOTIDE SEQUENCE [LARGE SCALE GENOMIC DNA]</scope>
    <source>
        <strain evidence="17 20">AF28-15</strain>
        <strain evidence="18 19">AM32-8LB</strain>
    </source>
</reference>
<dbReference type="GO" id="GO:0005524">
    <property type="term" value="F:ATP binding"/>
    <property type="evidence" value="ECO:0007669"/>
    <property type="project" value="UniProtKB-UniRule"/>
</dbReference>
<dbReference type="Gene3D" id="2.30.130.40">
    <property type="entry name" value="LON domain-like"/>
    <property type="match status" value="1"/>
</dbReference>
<proteinExistence type="evidence at transcript level"/>
<dbReference type="InterPro" id="IPR008269">
    <property type="entry name" value="Lon_proteolytic"/>
</dbReference>
<dbReference type="InterPro" id="IPR004815">
    <property type="entry name" value="Lon_bac/euk-typ"/>
</dbReference>
<dbReference type="EMBL" id="QSIQ01000051">
    <property type="protein sequence ID" value="RHC98238.1"/>
    <property type="molecule type" value="Genomic_DNA"/>
</dbReference>
<dbReference type="Pfam" id="PF00004">
    <property type="entry name" value="AAA"/>
    <property type="match status" value="1"/>
</dbReference>
<dbReference type="Gene3D" id="3.40.50.300">
    <property type="entry name" value="P-loop containing nucleotide triphosphate hydrolases"/>
    <property type="match status" value="1"/>
</dbReference>
<dbReference type="PROSITE" id="PS01046">
    <property type="entry name" value="LON_SER"/>
    <property type="match status" value="1"/>
</dbReference>
<dbReference type="GO" id="GO:0016887">
    <property type="term" value="F:ATP hydrolysis activity"/>
    <property type="evidence" value="ECO:0007669"/>
    <property type="project" value="UniProtKB-UniRule"/>
</dbReference>
<dbReference type="InterPro" id="IPR014721">
    <property type="entry name" value="Ribsml_uS5_D2-typ_fold_subgr"/>
</dbReference>
<dbReference type="RefSeq" id="WP_118093822.1">
    <property type="nucleotide sequence ID" value="NZ_CAKZTK010000077.1"/>
</dbReference>
<dbReference type="GO" id="GO:0043565">
    <property type="term" value="F:sequence-specific DNA binding"/>
    <property type="evidence" value="ECO:0007669"/>
    <property type="project" value="UniProtKB-UniRule"/>
</dbReference>
<dbReference type="PROSITE" id="PS51787">
    <property type="entry name" value="LON_N"/>
    <property type="match status" value="1"/>
</dbReference>
<keyword evidence="4 9" id="KW-0547">Nucleotide-binding</keyword>
<comment type="subunit">
    <text evidence="9 10">Homohexamer. Organized in a ring with a central cavity.</text>
</comment>
<dbReference type="PIRSF" id="PIRSF001174">
    <property type="entry name" value="Lon_proteas"/>
    <property type="match status" value="1"/>
</dbReference>
<dbReference type="AlphaFoldDB" id="A0A396AAZ7"/>
<evidence type="ECO:0000256" key="6">
    <source>
        <dbReference type="ARBA" id="ARBA00022825"/>
    </source>
</evidence>
<evidence type="ECO:0000256" key="12">
    <source>
        <dbReference type="PIRSR" id="PIRSR001174-2"/>
    </source>
</evidence>
<evidence type="ECO:0000259" key="15">
    <source>
        <dbReference type="PROSITE" id="PS51786"/>
    </source>
</evidence>
<protein>
    <recommendedName>
        <fullName evidence="9 10">Lon protease</fullName>
        <ecNumber evidence="9 10">3.4.21.53</ecNumber>
    </recommendedName>
    <alternativeName>
        <fullName evidence="9">ATP-dependent protease La</fullName>
    </alternativeName>
</protein>
<dbReference type="InterPro" id="IPR003593">
    <property type="entry name" value="AAA+_ATPase"/>
</dbReference>
<evidence type="ECO:0000256" key="5">
    <source>
        <dbReference type="ARBA" id="ARBA00022801"/>
    </source>
</evidence>
<dbReference type="InterPro" id="IPR003959">
    <property type="entry name" value="ATPase_AAA_core"/>
</dbReference>
<dbReference type="SUPFAM" id="SSF88697">
    <property type="entry name" value="PUA domain-like"/>
    <property type="match status" value="1"/>
</dbReference>
<sequence length="773" mass="86808">MDTMIMKMPAVALRGMVILPGMVAHFDVSRAKSIKAVEEAMMDEQKIFLVAQKDVEQENPDIEDLFKIGIIAEVKQVIKLQNNIVRILVEGKERAELSAFLENPDYLLAEIIRFDEEVDDGLPEEAKEAMLRSIQETFGKYVVVNPKMGKELQRQLSEITDLEKLMNQLANSLPVHFEEKQKILDAVSMTERYEVLMALLLKEIEIIAIKNDFQAKVKAHVDKNQKEYLLREQMKVIREELGEDNTESDADHFMDALGKIKADKEVKEKIKKEIDRFKNISSSSSESAVARGYIETLLELPWNKTSRDNKDLKNAEQILNADHYGLEKVKERMLEFLAVRNLTSKGESPIICLVGPPGTGKTSIARSVAKALDKKYVRISLGGVRDEAEIRGHRRTYVGAMPGRIVNGLRSAGVKNPLMLLDEIDKMSSDYKGDTASALLEVLDAEQNKKFRDHYVEIPIDLSEVLFIATANSVQDIPRPLLDRMELIEVTSYTENEKLHIAKEHLLAKQMERNGIRPEQLAITDKAMAKIISGYTREAGVRNLERKLGEICRKAARPLYEGEKEKIKVTEQNLEKFLGKEKYSFDKKNDTDEVGIVRGLAWTSVGGDTLEIEVNIMPGKGEFQLTGQLGDVMKESAQAGISYIRSVSEEYHIPKKFFQENDIHIHIPEGAVPKDGPSAGITMATAMLSAITKTPVRADVAMTGEITLRGRVLPIGGLKEKTLAAKNAGIKTICVPKKNEKDIDEISPEIKKGLKIVFVEQMKDVLDVAFVKK</sequence>
<feature type="active site" evidence="9 11">
    <location>
        <position position="678"/>
    </location>
</feature>
<dbReference type="Gene3D" id="1.20.5.5270">
    <property type="match status" value="1"/>
</dbReference>
<keyword evidence="6 9" id="KW-0720">Serine protease</keyword>
<dbReference type="FunFam" id="3.40.50.300:FF:000382">
    <property type="entry name" value="Lon protease homolog 2, peroxisomal"/>
    <property type="match status" value="1"/>
</dbReference>
<dbReference type="Pfam" id="PF22667">
    <property type="entry name" value="Lon_lid"/>
    <property type="match status" value="1"/>
</dbReference>
<dbReference type="GO" id="GO:0005737">
    <property type="term" value="C:cytoplasm"/>
    <property type="evidence" value="ECO:0007669"/>
    <property type="project" value="UniProtKB-SubCell"/>
</dbReference>
<dbReference type="InterPro" id="IPR027065">
    <property type="entry name" value="Lon_Prtase"/>
</dbReference>
<dbReference type="PANTHER" id="PTHR10046">
    <property type="entry name" value="ATP DEPENDENT LON PROTEASE FAMILY MEMBER"/>
    <property type="match status" value="1"/>
</dbReference>
<feature type="active site" evidence="9 11">
    <location>
        <position position="721"/>
    </location>
</feature>
<evidence type="ECO:0000256" key="8">
    <source>
        <dbReference type="ARBA" id="ARBA00023016"/>
    </source>
</evidence>
<dbReference type="SUPFAM" id="SSF54211">
    <property type="entry name" value="Ribosomal protein S5 domain 2-like"/>
    <property type="match status" value="1"/>
</dbReference>
<comment type="catalytic activity">
    <reaction evidence="9 10 13">
        <text>Hydrolysis of proteins in presence of ATP.</text>
        <dbReference type="EC" id="3.4.21.53"/>
    </reaction>
</comment>
<keyword evidence="5 9" id="KW-0378">Hydrolase</keyword>
<feature type="binding site" evidence="9 12">
    <location>
        <begin position="355"/>
        <end position="362"/>
    </location>
    <ligand>
        <name>ATP</name>
        <dbReference type="ChEBI" id="CHEBI:30616"/>
    </ligand>
</feature>
<evidence type="ECO:0000313" key="17">
    <source>
        <dbReference type="EMBL" id="RGQ46172.1"/>
    </source>
</evidence>
<dbReference type="GO" id="GO:0004252">
    <property type="term" value="F:serine-type endopeptidase activity"/>
    <property type="evidence" value="ECO:0007669"/>
    <property type="project" value="UniProtKB-UniRule"/>
</dbReference>
<evidence type="ECO:0000256" key="4">
    <source>
        <dbReference type="ARBA" id="ARBA00022741"/>
    </source>
</evidence>
<evidence type="ECO:0000256" key="2">
    <source>
        <dbReference type="ARBA" id="ARBA00022490"/>
    </source>
</evidence>
<comment type="induction">
    <text evidence="9">By heat shock.</text>
</comment>
<evidence type="ECO:0000313" key="18">
    <source>
        <dbReference type="EMBL" id="RHC98238.1"/>
    </source>
</evidence>
<feature type="domain" description="Lon proteolytic" evidence="15">
    <location>
        <begin position="591"/>
        <end position="772"/>
    </location>
</feature>
<accession>A0A396AAZ7</accession>
<dbReference type="Gene3D" id="1.20.58.1480">
    <property type="match status" value="1"/>
</dbReference>
<dbReference type="GO" id="GO:0004176">
    <property type="term" value="F:ATP-dependent peptidase activity"/>
    <property type="evidence" value="ECO:0007669"/>
    <property type="project" value="UniProtKB-UniRule"/>
</dbReference>
<dbReference type="GO" id="GO:0034605">
    <property type="term" value="P:cellular response to heat"/>
    <property type="evidence" value="ECO:0007669"/>
    <property type="project" value="UniProtKB-UniRule"/>
</dbReference>
<dbReference type="PRINTS" id="PR00830">
    <property type="entry name" value="ENDOLAPTASE"/>
</dbReference>
<evidence type="ECO:0000256" key="7">
    <source>
        <dbReference type="ARBA" id="ARBA00022840"/>
    </source>
</evidence>
<gene>
    <name evidence="9 18" type="primary">lon</name>
    <name evidence="18" type="ORF">DW813_16650</name>
    <name evidence="17" type="ORF">DWY96_13860</name>
</gene>
<name>A0A396AAZ7_9FIRM</name>
<evidence type="ECO:0000313" key="20">
    <source>
        <dbReference type="Proteomes" id="UP000283738"/>
    </source>
</evidence>
<dbReference type="InterPro" id="IPR046336">
    <property type="entry name" value="Lon_prtase_N_sf"/>
</dbReference>
<comment type="function">
    <text evidence="9">ATP-dependent serine protease that mediates the selective degradation of mutant and abnormal proteins as well as certain short-lived regulatory proteins. Required for cellular homeostasis and for survival from DNA damage and developmental changes induced by stress. Degrades polypeptides processively to yield small peptide fragments that are 5 to 10 amino acids long. Binds to DNA in a double-stranded, site-specific manner.</text>
</comment>
<dbReference type="InterPro" id="IPR003111">
    <property type="entry name" value="Lon_prtase_N"/>
</dbReference>
<evidence type="ECO:0000256" key="3">
    <source>
        <dbReference type="ARBA" id="ARBA00022670"/>
    </source>
</evidence>
<keyword evidence="3 9" id="KW-0645">Protease</keyword>
<evidence type="ECO:0000256" key="1">
    <source>
        <dbReference type="ARBA" id="ARBA00004496"/>
    </source>
</evidence>
<evidence type="ECO:0000256" key="10">
    <source>
        <dbReference type="PIRNR" id="PIRNR001174"/>
    </source>
</evidence>
<dbReference type="InterPro" id="IPR027417">
    <property type="entry name" value="P-loop_NTPase"/>
</dbReference>
<evidence type="ECO:0000256" key="9">
    <source>
        <dbReference type="HAMAP-Rule" id="MF_01973"/>
    </source>
</evidence>
<dbReference type="Pfam" id="PF02190">
    <property type="entry name" value="LON_substr_bdg"/>
    <property type="match status" value="1"/>
</dbReference>
<organism evidence="18 19">
    <name type="scientific">Roseburia inulinivorans</name>
    <dbReference type="NCBI Taxonomy" id="360807"/>
    <lineage>
        <taxon>Bacteria</taxon>
        <taxon>Bacillati</taxon>
        <taxon>Bacillota</taxon>
        <taxon>Clostridia</taxon>
        <taxon>Lachnospirales</taxon>
        <taxon>Lachnospiraceae</taxon>
        <taxon>Roseburia</taxon>
    </lineage>
</organism>
<evidence type="ECO:0000256" key="14">
    <source>
        <dbReference type="RuleBase" id="RU000591"/>
    </source>
</evidence>
<dbReference type="PROSITE" id="PS51786">
    <property type="entry name" value="LON_PROTEOLYTIC"/>
    <property type="match status" value="1"/>
</dbReference>
<dbReference type="Proteomes" id="UP000283738">
    <property type="component" value="Unassembled WGS sequence"/>
</dbReference>
<dbReference type="EC" id="3.4.21.53" evidence="9 10"/>
<dbReference type="Pfam" id="PF05362">
    <property type="entry name" value="Lon_C"/>
    <property type="match status" value="1"/>
</dbReference>
<dbReference type="SMART" id="SM00382">
    <property type="entry name" value="AAA"/>
    <property type="match status" value="1"/>
</dbReference>
<dbReference type="InterPro" id="IPR027543">
    <property type="entry name" value="Lon_bac"/>
</dbReference>
<dbReference type="NCBIfam" id="TIGR00763">
    <property type="entry name" value="lon"/>
    <property type="match status" value="1"/>
</dbReference>
<keyword evidence="8 9" id="KW-0346">Stress response</keyword>
<dbReference type="SMART" id="SM00464">
    <property type="entry name" value="LON"/>
    <property type="match status" value="1"/>
</dbReference>
<evidence type="ECO:0000259" key="16">
    <source>
        <dbReference type="PROSITE" id="PS51787"/>
    </source>
</evidence>
<dbReference type="SUPFAM" id="SSF52540">
    <property type="entry name" value="P-loop containing nucleoside triphosphate hydrolases"/>
    <property type="match status" value="1"/>
</dbReference>
<dbReference type="InterPro" id="IPR054594">
    <property type="entry name" value="Lon_lid"/>
</dbReference>
<dbReference type="CDD" id="cd19500">
    <property type="entry name" value="RecA-like_Lon"/>
    <property type="match status" value="1"/>
</dbReference>
<dbReference type="InterPro" id="IPR015947">
    <property type="entry name" value="PUA-like_sf"/>
</dbReference>
<evidence type="ECO:0000256" key="13">
    <source>
        <dbReference type="PROSITE-ProRule" id="PRU01122"/>
    </source>
</evidence>
<comment type="similarity">
    <text evidence="9 10 13 14">Belongs to the peptidase S16 family.</text>
</comment>
<comment type="caution">
    <text evidence="18">The sequence shown here is derived from an EMBL/GenBank/DDBJ whole genome shotgun (WGS) entry which is preliminary data.</text>
</comment>
<comment type="subcellular location">
    <subcellularLocation>
        <location evidence="1 9 10">Cytoplasm</location>
    </subcellularLocation>
</comment>
<dbReference type="InterPro" id="IPR020568">
    <property type="entry name" value="Ribosomal_Su5_D2-typ_SF"/>
</dbReference>
<dbReference type="GO" id="GO:0006515">
    <property type="term" value="P:protein quality control for misfolded or incompletely synthesized proteins"/>
    <property type="evidence" value="ECO:0007669"/>
    <property type="project" value="UniProtKB-UniRule"/>
</dbReference>
<evidence type="ECO:0000313" key="19">
    <source>
        <dbReference type="Proteomes" id="UP000266391"/>
    </source>
</evidence>
<feature type="domain" description="Lon N-terminal" evidence="16">
    <location>
        <begin position="8"/>
        <end position="204"/>
    </location>
</feature>
<dbReference type="InterPro" id="IPR008268">
    <property type="entry name" value="Peptidase_S16_AS"/>
</dbReference>
<dbReference type="HAMAP" id="MF_01973">
    <property type="entry name" value="lon_bact"/>
    <property type="match status" value="1"/>
</dbReference>
<keyword evidence="7 9" id="KW-0067">ATP-binding</keyword>
<dbReference type="Proteomes" id="UP000266391">
    <property type="component" value="Unassembled WGS sequence"/>
</dbReference>